<evidence type="ECO:0000313" key="5">
    <source>
        <dbReference type="Proteomes" id="UP001597393"/>
    </source>
</evidence>
<dbReference type="InterPro" id="IPR000182">
    <property type="entry name" value="GNAT_dom"/>
</dbReference>
<dbReference type="GO" id="GO:0016746">
    <property type="term" value="F:acyltransferase activity"/>
    <property type="evidence" value="ECO:0007669"/>
    <property type="project" value="UniProtKB-KW"/>
</dbReference>
<keyword evidence="5" id="KW-1185">Reference proteome</keyword>
<comment type="caution">
    <text evidence="4">The sequence shown here is derived from an EMBL/GenBank/DDBJ whole genome shotgun (WGS) entry which is preliminary data.</text>
</comment>
<protein>
    <submittedName>
        <fullName evidence="4">GNAT family N-acetyltransferase</fullName>
        <ecNumber evidence="4">2.3.1.-</ecNumber>
    </submittedName>
</protein>
<dbReference type="Gene3D" id="3.40.630.30">
    <property type="match status" value="1"/>
</dbReference>
<sequence>MNSAYEIKQIFEPTNEILEGLVKLTKSTVEHGASIGFLNETSHEKYVDLWNSTFKKVADNETVLLIAKHMATDLTVGTVQLHIDLPENQTHRTELAKMMVHADHRRNGIAVALLDAIEKIAKVNKKSLIVLDTATDSNAQKLYQKCGWIVAGSIPDYAFSPDGVLTRTTYMYKILEIEKNI</sequence>
<evidence type="ECO:0000259" key="3">
    <source>
        <dbReference type="PROSITE" id="PS51186"/>
    </source>
</evidence>
<keyword evidence="2 4" id="KW-0012">Acyltransferase</keyword>
<evidence type="ECO:0000256" key="1">
    <source>
        <dbReference type="ARBA" id="ARBA00022679"/>
    </source>
</evidence>
<dbReference type="CDD" id="cd04301">
    <property type="entry name" value="NAT_SF"/>
    <property type="match status" value="1"/>
</dbReference>
<evidence type="ECO:0000256" key="2">
    <source>
        <dbReference type="ARBA" id="ARBA00023315"/>
    </source>
</evidence>
<reference evidence="5" key="1">
    <citation type="journal article" date="2019" name="Int. J. Syst. Evol. Microbiol.">
        <title>The Global Catalogue of Microorganisms (GCM) 10K type strain sequencing project: providing services to taxonomists for standard genome sequencing and annotation.</title>
        <authorList>
            <consortium name="The Broad Institute Genomics Platform"/>
            <consortium name="The Broad Institute Genome Sequencing Center for Infectious Disease"/>
            <person name="Wu L."/>
            <person name="Ma J."/>
        </authorList>
    </citation>
    <scope>NUCLEOTIDE SEQUENCE [LARGE SCALE GENOMIC DNA]</scope>
    <source>
        <strain evidence="5">KCTC 42248</strain>
    </source>
</reference>
<feature type="domain" description="N-acetyltransferase" evidence="3">
    <location>
        <begin position="5"/>
        <end position="176"/>
    </location>
</feature>
<keyword evidence="1 4" id="KW-0808">Transferase</keyword>
<accession>A0ABW5NHC1</accession>
<dbReference type="InterPro" id="IPR050832">
    <property type="entry name" value="Bact_Acetyltransf"/>
</dbReference>
<dbReference type="Pfam" id="PF00583">
    <property type="entry name" value="Acetyltransf_1"/>
    <property type="match status" value="1"/>
</dbReference>
<dbReference type="PROSITE" id="PS51186">
    <property type="entry name" value="GNAT"/>
    <property type="match status" value="1"/>
</dbReference>
<dbReference type="InterPro" id="IPR016181">
    <property type="entry name" value="Acyl_CoA_acyltransferase"/>
</dbReference>
<dbReference type="PANTHER" id="PTHR43877">
    <property type="entry name" value="AMINOALKYLPHOSPHONATE N-ACETYLTRANSFERASE-RELATED-RELATED"/>
    <property type="match status" value="1"/>
</dbReference>
<name>A0ABW5NHC1_9SPHI</name>
<dbReference type="EC" id="2.3.1.-" evidence="4"/>
<gene>
    <name evidence="4" type="ORF">ACFSQ3_06250</name>
</gene>
<dbReference type="Proteomes" id="UP001597393">
    <property type="component" value="Unassembled WGS sequence"/>
</dbReference>
<proteinExistence type="predicted"/>
<dbReference type="SUPFAM" id="SSF55729">
    <property type="entry name" value="Acyl-CoA N-acyltransferases (Nat)"/>
    <property type="match status" value="1"/>
</dbReference>
<evidence type="ECO:0000313" key="4">
    <source>
        <dbReference type="EMBL" id="MFD2598551.1"/>
    </source>
</evidence>
<organism evidence="4 5">
    <name type="scientific">Sphingobacterium corticis</name>
    <dbReference type="NCBI Taxonomy" id="1812823"/>
    <lineage>
        <taxon>Bacteria</taxon>
        <taxon>Pseudomonadati</taxon>
        <taxon>Bacteroidota</taxon>
        <taxon>Sphingobacteriia</taxon>
        <taxon>Sphingobacteriales</taxon>
        <taxon>Sphingobacteriaceae</taxon>
        <taxon>Sphingobacterium</taxon>
    </lineage>
</organism>
<dbReference type="EMBL" id="JBHUMA010000006">
    <property type="protein sequence ID" value="MFD2598551.1"/>
    <property type="molecule type" value="Genomic_DNA"/>
</dbReference>
<dbReference type="RefSeq" id="WP_380868553.1">
    <property type="nucleotide sequence ID" value="NZ_JBHUMA010000006.1"/>
</dbReference>